<reference evidence="13 14" key="1">
    <citation type="journal article" date="2016" name="Nat. Commun.">
        <title>Thousands of microbial genomes shed light on interconnected biogeochemical processes in an aquifer system.</title>
        <authorList>
            <person name="Anantharaman K."/>
            <person name="Brown C.T."/>
            <person name="Hug L.A."/>
            <person name="Sharon I."/>
            <person name="Castelle C.J."/>
            <person name="Probst A.J."/>
            <person name="Thomas B.C."/>
            <person name="Singh A."/>
            <person name="Wilkins M.J."/>
            <person name="Karaoz U."/>
            <person name="Brodie E.L."/>
            <person name="Williams K.H."/>
            <person name="Hubbard S.S."/>
            <person name="Banfield J.F."/>
        </authorList>
    </citation>
    <scope>NUCLEOTIDE SEQUENCE [LARGE SCALE GENOMIC DNA]</scope>
</reference>
<dbReference type="InterPro" id="IPR041872">
    <property type="entry name" value="Anticodon_Met"/>
</dbReference>
<keyword evidence="6 10" id="KW-0067">ATP-binding</keyword>
<dbReference type="InterPro" id="IPR023457">
    <property type="entry name" value="Met-tRNA_synth_2"/>
</dbReference>
<protein>
    <recommendedName>
        <fullName evidence="3">Methionine--tRNA ligase</fullName>
        <ecNumber evidence="2">6.1.1.10</ecNumber>
    </recommendedName>
    <alternativeName>
        <fullName evidence="9">Methionyl-tRNA synthetase</fullName>
    </alternativeName>
</protein>
<evidence type="ECO:0000313" key="14">
    <source>
        <dbReference type="Proteomes" id="UP000178099"/>
    </source>
</evidence>
<keyword evidence="4 10" id="KW-0436">Ligase</keyword>
<dbReference type="Gene3D" id="1.10.730.10">
    <property type="entry name" value="Isoleucyl-tRNA Synthetase, Domain 1"/>
    <property type="match status" value="1"/>
</dbReference>
<comment type="caution">
    <text evidence="13">The sequence shown here is derived from an EMBL/GenBank/DDBJ whole genome shotgun (WGS) entry which is preliminary data.</text>
</comment>
<proteinExistence type="inferred from homology"/>
<dbReference type="PANTHER" id="PTHR43326:SF1">
    <property type="entry name" value="METHIONINE--TRNA LIGASE, MITOCHONDRIAL"/>
    <property type="match status" value="1"/>
</dbReference>
<comment type="function">
    <text evidence="1">Is required not only for elongation of protein synthesis but also for the initiation of all mRNA translation through initiator tRNA(fMet) aminoacylation.</text>
</comment>
<evidence type="ECO:0000256" key="6">
    <source>
        <dbReference type="ARBA" id="ARBA00022840"/>
    </source>
</evidence>
<dbReference type="Pfam" id="PF09334">
    <property type="entry name" value="tRNA-synt_1g"/>
    <property type="match status" value="2"/>
</dbReference>
<dbReference type="Pfam" id="PF19303">
    <property type="entry name" value="Anticodon_3"/>
    <property type="match status" value="1"/>
</dbReference>
<evidence type="ECO:0000256" key="10">
    <source>
        <dbReference type="RuleBase" id="RU363039"/>
    </source>
</evidence>
<organism evidence="13 14">
    <name type="scientific">Candidatus Lloydbacteria bacterium RIFCSPHIGHO2_02_FULL_51_22</name>
    <dbReference type="NCBI Taxonomy" id="1798663"/>
    <lineage>
        <taxon>Bacteria</taxon>
        <taxon>Candidatus Lloydiibacteriota</taxon>
    </lineage>
</organism>
<dbReference type="InterPro" id="IPR014758">
    <property type="entry name" value="Met-tRNA_synth"/>
</dbReference>
<dbReference type="InterPro" id="IPR009080">
    <property type="entry name" value="tRNAsynth_Ia_anticodon-bd"/>
</dbReference>
<dbReference type="PANTHER" id="PTHR43326">
    <property type="entry name" value="METHIONYL-TRNA SYNTHETASE"/>
    <property type="match status" value="1"/>
</dbReference>
<dbReference type="FunFam" id="2.170.220.10:FF:000003">
    <property type="entry name" value="Methionine--tRNA ligase"/>
    <property type="match status" value="1"/>
</dbReference>
<dbReference type="AlphaFoldDB" id="A0A1G2DCK1"/>
<name>A0A1G2DCK1_9BACT</name>
<evidence type="ECO:0000313" key="13">
    <source>
        <dbReference type="EMBL" id="OGZ10518.1"/>
    </source>
</evidence>
<evidence type="ECO:0000259" key="12">
    <source>
        <dbReference type="Pfam" id="PF19303"/>
    </source>
</evidence>
<dbReference type="CDD" id="cd00814">
    <property type="entry name" value="MetRS_core"/>
    <property type="match status" value="1"/>
</dbReference>
<feature type="domain" description="Methionyl/Leucyl tRNA synthetase" evidence="11">
    <location>
        <begin position="150"/>
        <end position="375"/>
    </location>
</feature>
<dbReference type="EC" id="6.1.1.10" evidence="2"/>
<dbReference type="SUPFAM" id="SSF52374">
    <property type="entry name" value="Nucleotidylyl transferase"/>
    <property type="match status" value="1"/>
</dbReference>
<evidence type="ECO:0000256" key="4">
    <source>
        <dbReference type="ARBA" id="ARBA00022598"/>
    </source>
</evidence>
<dbReference type="InterPro" id="IPR014729">
    <property type="entry name" value="Rossmann-like_a/b/a_fold"/>
</dbReference>
<accession>A0A1G2DCK1</accession>
<dbReference type="NCBIfam" id="TIGR00398">
    <property type="entry name" value="metG"/>
    <property type="match status" value="1"/>
</dbReference>
<evidence type="ECO:0000259" key="11">
    <source>
        <dbReference type="Pfam" id="PF09334"/>
    </source>
</evidence>
<feature type="domain" description="Methionyl-tRNA synthetase anticodon-binding" evidence="12">
    <location>
        <begin position="425"/>
        <end position="481"/>
    </location>
</feature>
<sequence>MYRYITTTLPYVNAKPHMGFALEIVRADILARYWRMEGHEVFFNTGTDEHGLKIFREAEKAGKTAQEYVDEYAETFKALKPALNLSYTNFIRTTDAHHLMAAQEFWKRCAENGDIYKKLYKGKYCIGCELEKTDSELVDGRCPDHPKEEIAFREEENYFFRFSAYQDKLLDLYDTNPDFVLPHVRLNEIRSFVTRGLKDFSVSRLKEKMPWGVPVPDDDAQVMYVWFDALVNYISAIGWPASAKAPAGNARQEGEFEKWWLNEKGGSNAVQIAGKDNLRQQSAMWQAMLLSAKLPPSRQIFINGFITSGGQKMSKSLGNVLDPLYFAEGYGVDALRYFLARHVSVEDSDITEEKFHEAYNAHLANGLGNLVARVMTLAEKHLREPVGFENSAMLEGIENAVRLNIKGYDFVGAMNTIWGYIQMQDLYVQEHAPFKTVKTDPEKAQKDIALLVTTLADISKLLRPFMPDTAEKIKHAVTTNTAPPPLFARK</sequence>
<evidence type="ECO:0000256" key="5">
    <source>
        <dbReference type="ARBA" id="ARBA00022741"/>
    </source>
</evidence>
<dbReference type="Gene3D" id="2.170.220.10">
    <property type="match status" value="1"/>
</dbReference>
<evidence type="ECO:0000256" key="2">
    <source>
        <dbReference type="ARBA" id="ARBA00012838"/>
    </source>
</evidence>
<evidence type="ECO:0000256" key="3">
    <source>
        <dbReference type="ARBA" id="ARBA00018753"/>
    </source>
</evidence>
<dbReference type="GO" id="GO:0004825">
    <property type="term" value="F:methionine-tRNA ligase activity"/>
    <property type="evidence" value="ECO:0007669"/>
    <property type="project" value="UniProtKB-EC"/>
</dbReference>
<dbReference type="GO" id="GO:0005524">
    <property type="term" value="F:ATP binding"/>
    <property type="evidence" value="ECO:0007669"/>
    <property type="project" value="UniProtKB-KW"/>
</dbReference>
<evidence type="ECO:0000256" key="1">
    <source>
        <dbReference type="ARBA" id="ARBA00003314"/>
    </source>
</evidence>
<dbReference type="InterPro" id="IPR033911">
    <property type="entry name" value="MetRS_core"/>
</dbReference>
<dbReference type="SUPFAM" id="SSF47323">
    <property type="entry name" value="Anticodon-binding domain of a subclass of class I aminoacyl-tRNA synthetases"/>
    <property type="match status" value="1"/>
</dbReference>
<evidence type="ECO:0000256" key="8">
    <source>
        <dbReference type="ARBA" id="ARBA00023146"/>
    </source>
</evidence>
<evidence type="ECO:0000256" key="9">
    <source>
        <dbReference type="ARBA" id="ARBA00030904"/>
    </source>
</evidence>
<keyword evidence="8 10" id="KW-0030">Aminoacyl-tRNA synthetase</keyword>
<keyword evidence="5 10" id="KW-0547">Nucleotide-binding</keyword>
<evidence type="ECO:0000256" key="7">
    <source>
        <dbReference type="ARBA" id="ARBA00022917"/>
    </source>
</evidence>
<gene>
    <name evidence="13" type="ORF">A3D67_03165</name>
</gene>
<dbReference type="GO" id="GO:0006431">
    <property type="term" value="P:methionyl-tRNA aminoacylation"/>
    <property type="evidence" value="ECO:0007669"/>
    <property type="project" value="InterPro"/>
</dbReference>
<feature type="domain" description="Methionyl/Leucyl tRNA synthetase" evidence="11">
    <location>
        <begin position="4"/>
        <end position="146"/>
    </location>
</feature>
<dbReference type="Gene3D" id="3.40.50.620">
    <property type="entry name" value="HUPs"/>
    <property type="match status" value="1"/>
</dbReference>
<keyword evidence="7 10" id="KW-0648">Protein biosynthesis</keyword>
<comment type="similarity">
    <text evidence="10">Belongs to the class-I aminoacyl-tRNA synthetase family.</text>
</comment>
<dbReference type="InterPro" id="IPR015413">
    <property type="entry name" value="Methionyl/Leucyl_tRNA_Synth"/>
</dbReference>
<dbReference type="EMBL" id="MHLN01000038">
    <property type="protein sequence ID" value="OGZ10518.1"/>
    <property type="molecule type" value="Genomic_DNA"/>
</dbReference>
<dbReference type="Proteomes" id="UP000178099">
    <property type="component" value="Unassembled WGS sequence"/>
</dbReference>
<dbReference type="PRINTS" id="PR01041">
    <property type="entry name" value="TRNASYNTHMET"/>
</dbReference>